<protein>
    <submittedName>
        <fullName evidence="1">Uncharacterized protein</fullName>
    </submittedName>
</protein>
<comment type="caution">
    <text evidence="1">The sequence shown here is derived from an EMBL/GenBank/DDBJ whole genome shotgun (WGS) entry which is preliminary data.</text>
</comment>
<proteinExistence type="predicted"/>
<reference evidence="1 2" key="1">
    <citation type="journal article" date="2022" name="Plant J.">
        <title>Chromosome-level genome of Camellia lanceoleosa provides a valuable resource for understanding genome evolution and self-incompatibility.</title>
        <authorList>
            <person name="Gong W."/>
            <person name="Xiao S."/>
            <person name="Wang L."/>
            <person name="Liao Z."/>
            <person name="Chang Y."/>
            <person name="Mo W."/>
            <person name="Hu G."/>
            <person name="Li W."/>
            <person name="Zhao G."/>
            <person name="Zhu H."/>
            <person name="Hu X."/>
            <person name="Ji K."/>
            <person name="Xiang X."/>
            <person name="Song Q."/>
            <person name="Yuan D."/>
            <person name="Jin S."/>
            <person name="Zhang L."/>
        </authorList>
    </citation>
    <scope>NUCLEOTIDE SEQUENCE [LARGE SCALE GENOMIC DNA]</scope>
    <source>
        <strain evidence="1">SQ_2022a</strain>
    </source>
</reference>
<gene>
    <name evidence="1" type="ORF">LOK49_LG15G02045</name>
</gene>
<organism evidence="1 2">
    <name type="scientific">Camellia lanceoleosa</name>
    <dbReference type="NCBI Taxonomy" id="1840588"/>
    <lineage>
        <taxon>Eukaryota</taxon>
        <taxon>Viridiplantae</taxon>
        <taxon>Streptophyta</taxon>
        <taxon>Embryophyta</taxon>
        <taxon>Tracheophyta</taxon>
        <taxon>Spermatophyta</taxon>
        <taxon>Magnoliopsida</taxon>
        <taxon>eudicotyledons</taxon>
        <taxon>Gunneridae</taxon>
        <taxon>Pentapetalae</taxon>
        <taxon>asterids</taxon>
        <taxon>Ericales</taxon>
        <taxon>Theaceae</taxon>
        <taxon>Camellia</taxon>
    </lineage>
</organism>
<sequence>MVPPWNDFSCHLRHSRNQACDCSGTGGTWARVHTCARNEMELKRCLRDWEDEGFRVTGSVCDVSSRSQREELLDFIFFVFNGKLNILINNVGTNIRRPVVEYTAKEYAILFATNFESVFHIYQLAHPLLKALRVGSVVFTSSISSFVSLKSMSIHGATKGNLLF</sequence>
<keyword evidence="2" id="KW-1185">Reference proteome</keyword>
<evidence type="ECO:0000313" key="1">
    <source>
        <dbReference type="EMBL" id="KAI7984147.1"/>
    </source>
</evidence>
<dbReference type="Proteomes" id="UP001060215">
    <property type="component" value="Chromosome 11"/>
</dbReference>
<dbReference type="EMBL" id="CM045768">
    <property type="protein sequence ID" value="KAI7984147.1"/>
    <property type="molecule type" value="Genomic_DNA"/>
</dbReference>
<name>A0ACC0F631_9ERIC</name>
<accession>A0ACC0F631</accession>
<evidence type="ECO:0000313" key="2">
    <source>
        <dbReference type="Proteomes" id="UP001060215"/>
    </source>
</evidence>